<name>A0AAV6I8G7_9ERIC</name>
<protein>
    <submittedName>
        <fullName evidence="2">Uncharacterized protein</fullName>
    </submittedName>
</protein>
<dbReference type="PANTHER" id="PTHR35101:SF12">
    <property type="entry name" value="OS02G0162600 PROTEIN"/>
    <property type="match status" value="1"/>
</dbReference>
<feature type="compositionally biased region" description="Low complexity" evidence="1">
    <location>
        <begin position="42"/>
        <end position="67"/>
    </location>
</feature>
<dbReference type="AlphaFoldDB" id="A0AAV6I8G7"/>
<comment type="caution">
    <text evidence="2">The sequence shown here is derived from an EMBL/GenBank/DDBJ whole genome shotgun (WGS) entry which is preliminary data.</text>
</comment>
<gene>
    <name evidence="2" type="ORF">RHGRI_031468</name>
</gene>
<sequence length="88" mass="9448">MANARIARFVTEVAPPKLVCVMRQRASKVLDTINEEERDISSNDSLSSTPKSSSSSSCSTPTSASSSNVNQSKGFVKEVKRSLAIFGH</sequence>
<dbReference type="PANTHER" id="PTHR35101">
    <property type="entry name" value="OS02G0162600 PROTEIN"/>
    <property type="match status" value="1"/>
</dbReference>
<dbReference type="Proteomes" id="UP000823749">
    <property type="component" value="Chromosome 11"/>
</dbReference>
<evidence type="ECO:0000313" key="2">
    <source>
        <dbReference type="EMBL" id="KAG5524811.1"/>
    </source>
</evidence>
<evidence type="ECO:0000313" key="3">
    <source>
        <dbReference type="Proteomes" id="UP000823749"/>
    </source>
</evidence>
<dbReference type="EMBL" id="JACTNZ010000011">
    <property type="protein sequence ID" value="KAG5524811.1"/>
    <property type="molecule type" value="Genomic_DNA"/>
</dbReference>
<evidence type="ECO:0000256" key="1">
    <source>
        <dbReference type="SAM" id="MobiDB-lite"/>
    </source>
</evidence>
<accession>A0AAV6I8G7</accession>
<reference evidence="2" key="1">
    <citation type="submission" date="2020-08" db="EMBL/GenBank/DDBJ databases">
        <title>Plant Genome Project.</title>
        <authorList>
            <person name="Zhang R.-G."/>
        </authorList>
    </citation>
    <scope>NUCLEOTIDE SEQUENCE</scope>
    <source>
        <strain evidence="2">WSP0</strain>
        <tissue evidence="2">Leaf</tissue>
    </source>
</reference>
<organism evidence="2 3">
    <name type="scientific">Rhododendron griersonianum</name>
    <dbReference type="NCBI Taxonomy" id="479676"/>
    <lineage>
        <taxon>Eukaryota</taxon>
        <taxon>Viridiplantae</taxon>
        <taxon>Streptophyta</taxon>
        <taxon>Embryophyta</taxon>
        <taxon>Tracheophyta</taxon>
        <taxon>Spermatophyta</taxon>
        <taxon>Magnoliopsida</taxon>
        <taxon>eudicotyledons</taxon>
        <taxon>Gunneridae</taxon>
        <taxon>Pentapetalae</taxon>
        <taxon>asterids</taxon>
        <taxon>Ericales</taxon>
        <taxon>Ericaceae</taxon>
        <taxon>Ericoideae</taxon>
        <taxon>Rhodoreae</taxon>
        <taxon>Rhododendron</taxon>
    </lineage>
</organism>
<proteinExistence type="predicted"/>
<feature type="region of interest" description="Disordered" evidence="1">
    <location>
        <begin position="31"/>
        <end position="72"/>
    </location>
</feature>
<keyword evidence="3" id="KW-1185">Reference proteome</keyword>